<organism evidence="2">
    <name type="scientific">Solumvirus sp</name>
    <dbReference type="NCBI Taxonomy" id="2487773"/>
    <lineage>
        <taxon>Viruses</taxon>
        <taxon>Pithoviruses</taxon>
    </lineage>
</organism>
<protein>
    <submittedName>
        <fullName evidence="2">Uncharacterized protein</fullName>
    </submittedName>
</protein>
<keyword evidence="1" id="KW-0812">Transmembrane</keyword>
<keyword evidence="1" id="KW-1133">Transmembrane helix</keyword>
<evidence type="ECO:0000256" key="1">
    <source>
        <dbReference type="SAM" id="Phobius"/>
    </source>
</evidence>
<keyword evidence="1" id="KW-0472">Membrane</keyword>
<name>A0A3G5AGF5_9VIRU</name>
<gene>
    <name evidence="2" type="ORF">Solumvirus4_4</name>
</gene>
<accession>A0A3G5AGF5</accession>
<sequence>MIEMKNDSTFWLIVGVIIVILIIILIYLYSRGTSNTPQKPLNISLTNRKLRTIPPGCQNISEIVQQELQGLVSGVPIIIPSSGPFSSSGPFILVPGTFKVDQSNTYVCKAEAVQESKILASEPPLITMNATGTYQNILPVTVGSGILPLPVVFSNLTIAGNLTVTATINNDSSLNVQQIKFNDVTFASTDNNPLSQQALSVANLFKATILSVVNNALSKQSIEISRNVTRSLVNKPKADLLSLNKFETNNRSVIGSLKNDTSVISKFAVSKPKIDMKTSSSKYRDVSAVDQFFQQEFNAAFTSPAFTNATFMVAPGAPPSSFSTGLYFGNTVSASTSNDVGSASAALNSITGFGNLNVTSIVTGAPTTTGTSIVQPITIQVTTTQSPTINTQVNAGFNPPLPGVTSYNQTPTFTISPPIFTINSTINGTFNGDGTITYNTNTFNVNSVSSNIDLTQLSNQIINLGAATSLFSSAFNGILSNLNTTANNAINSHLQSFLSSNLHFPSAGITTAGGPTWLTCSSSTVVSTSGACQQDVAGPVSIIPVANQQACSDHFCQHTRNPANGRYVAWLYNPSVGCIGYTSCTLTPGSSTVGTLSWTG</sequence>
<evidence type="ECO:0000313" key="2">
    <source>
        <dbReference type="EMBL" id="AYV86306.1"/>
    </source>
</evidence>
<dbReference type="EMBL" id="MK072501">
    <property type="protein sequence ID" value="AYV86306.1"/>
    <property type="molecule type" value="Genomic_DNA"/>
</dbReference>
<reference evidence="2" key="1">
    <citation type="submission" date="2018-10" db="EMBL/GenBank/DDBJ databases">
        <title>Hidden diversity of soil giant viruses.</title>
        <authorList>
            <person name="Schulz F."/>
            <person name="Alteio L."/>
            <person name="Goudeau D."/>
            <person name="Ryan E.M."/>
            <person name="Malmstrom R.R."/>
            <person name="Blanchard J."/>
            <person name="Woyke T."/>
        </authorList>
    </citation>
    <scope>NUCLEOTIDE SEQUENCE</scope>
    <source>
        <strain evidence="2">SMV1</strain>
    </source>
</reference>
<feature type="transmembrane region" description="Helical" evidence="1">
    <location>
        <begin position="9"/>
        <end position="29"/>
    </location>
</feature>
<proteinExistence type="predicted"/>